<proteinExistence type="predicted"/>
<comment type="caution">
    <text evidence="1">The sequence shown here is derived from an EMBL/GenBank/DDBJ whole genome shotgun (WGS) entry which is preliminary data.</text>
</comment>
<name>A0ABS4BZG9_9FLAO</name>
<evidence type="ECO:0000313" key="1">
    <source>
        <dbReference type="EMBL" id="MBP0905848.1"/>
    </source>
</evidence>
<dbReference type="Proteomes" id="UP000670776">
    <property type="component" value="Unassembled WGS sequence"/>
</dbReference>
<organism evidence="1 2">
    <name type="scientific">Mariniflexile gromovii</name>
    <dbReference type="NCBI Taxonomy" id="362523"/>
    <lineage>
        <taxon>Bacteria</taxon>
        <taxon>Pseudomonadati</taxon>
        <taxon>Bacteroidota</taxon>
        <taxon>Flavobacteriia</taxon>
        <taxon>Flavobacteriales</taxon>
        <taxon>Flavobacteriaceae</taxon>
        <taxon>Mariniflexile</taxon>
    </lineage>
</organism>
<evidence type="ECO:0000313" key="2">
    <source>
        <dbReference type="Proteomes" id="UP000670776"/>
    </source>
</evidence>
<gene>
    <name evidence="1" type="ORF">J8H85_18680</name>
</gene>
<protein>
    <submittedName>
        <fullName evidence="1">Uncharacterized protein</fullName>
    </submittedName>
</protein>
<dbReference type="RefSeq" id="WP_209657200.1">
    <property type="nucleotide sequence ID" value="NZ_JAGJCB010000041.1"/>
</dbReference>
<accession>A0ABS4BZG9</accession>
<keyword evidence="2" id="KW-1185">Reference proteome</keyword>
<sequence length="134" mass="15789">MKNNLKEHIKFILIDAINDSIQGIYELHNSVKKYYPELETKNVTDFVCGKILSELIADNYVRVFKMTNPEFEKIESINNEIGQKIASEKTNWTEYQNDWIYGVESVNLKKSVELENKLFEKIKTLHNTVSYEKH</sequence>
<reference evidence="1 2" key="1">
    <citation type="submission" date="2021-04" db="EMBL/GenBank/DDBJ databases">
        <title>Mariniflexile gromovii gen. nov., sp. nov., a gliding bacterium isolated from the sea urchin Strongylocentrotus intermedius.</title>
        <authorList>
            <person name="Ko S."/>
            <person name="Le V."/>
            <person name="Ahn C.-Y."/>
            <person name="Oh H.-M."/>
        </authorList>
    </citation>
    <scope>NUCLEOTIDE SEQUENCE [LARGE SCALE GENOMIC DNA]</scope>
    <source>
        <strain evidence="1 2">KCTC 12570</strain>
    </source>
</reference>
<dbReference type="EMBL" id="JAGJCB010000041">
    <property type="protein sequence ID" value="MBP0905848.1"/>
    <property type="molecule type" value="Genomic_DNA"/>
</dbReference>